<evidence type="ECO:0000313" key="3">
    <source>
        <dbReference type="Proteomes" id="UP000283269"/>
    </source>
</evidence>
<accession>A0A409XW16</accession>
<dbReference type="Proteomes" id="UP000283269">
    <property type="component" value="Unassembled WGS sequence"/>
</dbReference>
<dbReference type="EMBL" id="NHYD01000188">
    <property type="protein sequence ID" value="PPQ94943.1"/>
    <property type="molecule type" value="Genomic_DNA"/>
</dbReference>
<dbReference type="InParanoid" id="A0A409XW16"/>
<reference evidence="2 3" key="1">
    <citation type="journal article" date="2018" name="Evol. Lett.">
        <title>Horizontal gene cluster transfer increased hallucinogenic mushroom diversity.</title>
        <authorList>
            <person name="Reynolds H.T."/>
            <person name="Vijayakumar V."/>
            <person name="Gluck-Thaler E."/>
            <person name="Korotkin H.B."/>
            <person name="Matheny P.B."/>
            <person name="Slot J.C."/>
        </authorList>
    </citation>
    <scope>NUCLEOTIDE SEQUENCE [LARGE SCALE GENOMIC DNA]</scope>
    <source>
        <strain evidence="2 3">2631</strain>
    </source>
</reference>
<comment type="caution">
    <text evidence="2">The sequence shown here is derived from an EMBL/GenBank/DDBJ whole genome shotgun (WGS) entry which is preliminary data.</text>
</comment>
<organism evidence="2 3">
    <name type="scientific">Psilocybe cyanescens</name>
    <dbReference type="NCBI Taxonomy" id="93625"/>
    <lineage>
        <taxon>Eukaryota</taxon>
        <taxon>Fungi</taxon>
        <taxon>Dikarya</taxon>
        <taxon>Basidiomycota</taxon>
        <taxon>Agaricomycotina</taxon>
        <taxon>Agaricomycetes</taxon>
        <taxon>Agaricomycetidae</taxon>
        <taxon>Agaricales</taxon>
        <taxon>Agaricineae</taxon>
        <taxon>Strophariaceae</taxon>
        <taxon>Psilocybe</taxon>
    </lineage>
</organism>
<sequence length="239" mass="27911">MVDQQMIDAPKTRELSLSKPTPFNGERFKSKKFLQECILYMGINKDTYDTEPKRIAFILSYMQEGNAVIWKQQFSKKFLQECILYMGINKDTYDTEPKQIAFILSYMQEGNAVVWKQQFVQNKLNLDTGDIDLPTYREFINKFQKAFKPEEEDIDALDKLKMLRQKNLTAEQLVTMFKLLVGEVGMSNDSDTANKLLIKMFKMALNPALVQKIIMSEKKPTKIEECHDLRQELSTRYGD</sequence>
<gene>
    <name evidence="2" type="ORF">CVT25_004561</name>
</gene>
<evidence type="ECO:0000313" key="2">
    <source>
        <dbReference type="EMBL" id="PPQ94943.1"/>
    </source>
</evidence>
<dbReference type="Pfam" id="PF19259">
    <property type="entry name" value="Ty3_capsid"/>
    <property type="match status" value="1"/>
</dbReference>
<evidence type="ECO:0000259" key="1">
    <source>
        <dbReference type="Pfam" id="PF19259"/>
    </source>
</evidence>
<keyword evidence="3" id="KW-1185">Reference proteome</keyword>
<proteinExistence type="predicted"/>
<dbReference type="STRING" id="93625.A0A409XW16"/>
<feature type="domain" description="Ty3 transposon capsid-like protein" evidence="1">
    <location>
        <begin position="76"/>
        <end position="218"/>
    </location>
</feature>
<name>A0A409XW16_PSICY</name>
<dbReference type="AlphaFoldDB" id="A0A409XW16"/>
<dbReference type="InterPro" id="IPR045358">
    <property type="entry name" value="Ty3_capsid"/>
</dbReference>
<protein>
    <recommendedName>
        <fullName evidence="1">Ty3 transposon capsid-like protein domain-containing protein</fullName>
    </recommendedName>
</protein>